<dbReference type="AlphaFoldDB" id="A0A9D2GWK5"/>
<dbReference type="Proteomes" id="UP000824176">
    <property type="component" value="Unassembled WGS sequence"/>
</dbReference>
<dbReference type="EMBL" id="DXAQ01000155">
    <property type="protein sequence ID" value="HIZ90345.1"/>
    <property type="molecule type" value="Genomic_DNA"/>
</dbReference>
<reference evidence="2" key="1">
    <citation type="journal article" date="2021" name="PeerJ">
        <title>Extensive microbial diversity within the chicken gut microbiome revealed by metagenomics and culture.</title>
        <authorList>
            <person name="Gilroy R."/>
            <person name="Ravi A."/>
            <person name="Getino M."/>
            <person name="Pursley I."/>
            <person name="Horton D.L."/>
            <person name="Alikhan N.F."/>
            <person name="Baker D."/>
            <person name="Gharbi K."/>
            <person name="Hall N."/>
            <person name="Watson M."/>
            <person name="Adriaenssens E.M."/>
            <person name="Foster-Nyarko E."/>
            <person name="Jarju S."/>
            <person name="Secka A."/>
            <person name="Antonio M."/>
            <person name="Oren A."/>
            <person name="Chaudhuri R.R."/>
            <person name="La Ragione R."/>
            <person name="Hildebrand F."/>
            <person name="Pallen M.J."/>
        </authorList>
    </citation>
    <scope>NUCLEOTIDE SEQUENCE</scope>
    <source>
        <strain evidence="2">ChiW4-1371</strain>
    </source>
</reference>
<proteinExistence type="predicted"/>
<evidence type="ECO:0000313" key="3">
    <source>
        <dbReference type="Proteomes" id="UP000824176"/>
    </source>
</evidence>
<evidence type="ECO:0000313" key="2">
    <source>
        <dbReference type="EMBL" id="HIZ90345.1"/>
    </source>
</evidence>
<gene>
    <name evidence="2" type="ORF">H9804_10400</name>
</gene>
<sequence length="127" mass="14565">MDISVVKNIFDSILAGKFTKEHVELLREQLLLLEKENQLLKAEIAELKKENTALKSKTITEEFQDFGNFLLKKSPNGSYFSTPYCPKCKEPLSEFGELYVCTNEIIHSFSIMKKETDKAIETILTNL</sequence>
<name>A0A9D2GWK5_9BACT</name>
<protein>
    <submittedName>
        <fullName evidence="2">Uncharacterized protein</fullName>
    </submittedName>
</protein>
<keyword evidence="1" id="KW-0175">Coiled coil</keyword>
<reference evidence="2" key="2">
    <citation type="submission" date="2021-04" db="EMBL/GenBank/DDBJ databases">
        <authorList>
            <person name="Gilroy R."/>
        </authorList>
    </citation>
    <scope>NUCLEOTIDE SEQUENCE</scope>
    <source>
        <strain evidence="2">ChiW4-1371</strain>
    </source>
</reference>
<feature type="coiled-coil region" evidence="1">
    <location>
        <begin position="23"/>
        <end position="57"/>
    </location>
</feature>
<organism evidence="2 3">
    <name type="scientific">Candidatus Mucispirillum faecigallinarum</name>
    <dbReference type="NCBI Taxonomy" id="2838699"/>
    <lineage>
        <taxon>Bacteria</taxon>
        <taxon>Pseudomonadati</taxon>
        <taxon>Deferribacterota</taxon>
        <taxon>Deferribacteres</taxon>
        <taxon>Deferribacterales</taxon>
        <taxon>Mucispirillaceae</taxon>
        <taxon>Mucispirillum</taxon>
    </lineage>
</organism>
<accession>A0A9D2GWK5</accession>
<evidence type="ECO:0000256" key="1">
    <source>
        <dbReference type="SAM" id="Coils"/>
    </source>
</evidence>
<comment type="caution">
    <text evidence="2">The sequence shown here is derived from an EMBL/GenBank/DDBJ whole genome shotgun (WGS) entry which is preliminary data.</text>
</comment>